<dbReference type="Pfam" id="PF00158">
    <property type="entry name" value="Sigma54_activat"/>
    <property type="match status" value="1"/>
</dbReference>
<dbReference type="InterPro" id="IPR000014">
    <property type="entry name" value="PAS"/>
</dbReference>
<dbReference type="InterPro" id="IPR030828">
    <property type="entry name" value="HTH_TyrR"/>
</dbReference>
<keyword evidence="5" id="KW-0175">Coiled coil</keyword>
<evidence type="ECO:0000256" key="4">
    <source>
        <dbReference type="ARBA" id="ARBA00029500"/>
    </source>
</evidence>
<dbReference type="InterPro" id="IPR003593">
    <property type="entry name" value="AAA+_ATPase"/>
</dbReference>
<evidence type="ECO:0000259" key="6">
    <source>
        <dbReference type="PROSITE" id="PS50045"/>
    </source>
</evidence>
<evidence type="ECO:0000313" key="8">
    <source>
        <dbReference type="EMBL" id="KIL79487.1"/>
    </source>
</evidence>
<dbReference type="EMBL" id="JXLP01000003">
    <property type="protein sequence ID" value="KIL79487.1"/>
    <property type="molecule type" value="Genomic_DNA"/>
</dbReference>
<dbReference type="PROSITE" id="PS50045">
    <property type="entry name" value="SIGMA54_INTERACT_4"/>
    <property type="match status" value="1"/>
</dbReference>
<dbReference type="InterPro" id="IPR025662">
    <property type="entry name" value="Sigma_54_int_dom_ATP-bd_1"/>
</dbReference>
<keyword evidence="8" id="KW-0238">DNA-binding</keyword>
<feature type="coiled-coil region" evidence="5">
    <location>
        <begin position="111"/>
        <end position="138"/>
    </location>
</feature>
<keyword evidence="2" id="KW-0058">Aromatic hydrocarbons catabolism</keyword>
<dbReference type="PROSITE" id="PS00675">
    <property type="entry name" value="SIGMA54_INTERACT_1"/>
    <property type="match status" value="1"/>
</dbReference>
<keyword evidence="9" id="KW-1185">Reference proteome</keyword>
<reference evidence="8 9" key="1">
    <citation type="submission" date="2015-01" db="EMBL/GenBank/DDBJ databases">
        <title>Genome Assembly of Bacillus badius MTCC 1458.</title>
        <authorList>
            <person name="Verma A."/>
            <person name="Khatri I."/>
            <person name="Mual P."/>
            <person name="Subramanian S."/>
            <person name="Krishnamurthi S."/>
        </authorList>
    </citation>
    <scope>NUCLEOTIDE SEQUENCE [LARGE SCALE GENOMIC DNA]</scope>
    <source>
        <strain evidence="8 9">MTCC 1458</strain>
    </source>
</reference>
<dbReference type="InterPro" id="IPR000700">
    <property type="entry name" value="PAS-assoc_C"/>
</dbReference>
<dbReference type="InterPro" id="IPR013656">
    <property type="entry name" value="PAS_4"/>
</dbReference>
<dbReference type="Pfam" id="PF18024">
    <property type="entry name" value="HTH_50"/>
    <property type="match status" value="1"/>
</dbReference>
<feature type="domain" description="Sigma-54 factor interaction" evidence="6">
    <location>
        <begin position="148"/>
        <end position="377"/>
    </location>
</feature>
<name>A0ABR5AXL6_BACBA</name>
<evidence type="ECO:0000256" key="2">
    <source>
        <dbReference type="ARBA" id="ARBA00022797"/>
    </source>
</evidence>
<dbReference type="Gene3D" id="1.10.8.60">
    <property type="match status" value="1"/>
</dbReference>
<dbReference type="Gene3D" id="1.10.10.60">
    <property type="entry name" value="Homeodomain-like"/>
    <property type="match status" value="1"/>
</dbReference>
<dbReference type="GO" id="GO:0003677">
    <property type="term" value="F:DNA binding"/>
    <property type="evidence" value="ECO:0007669"/>
    <property type="project" value="UniProtKB-KW"/>
</dbReference>
<dbReference type="Gene3D" id="3.40.50.300">
    <property type="entry name" value="P-loop containing nucleotide triphosphate hydrolases"/>
    <property type="match status" value="1"/>
</dbReference>
<protein>
    <recommendedName>
        <fullName evidence="4">HTH-type transcriptional regulatory protein TyrR</fullName>
    </recommendedName>
</protein>
<sequence length="454" mass="51671">MNRSHDPVRDELFDIFESSFDEILVTDASGIVIRVNATCRKNYERTAGDLVGKHVKDLEKMGIFYPSATLKVIESLQPIELFQTAGTGRYFHVRTRPVFHPDGSLKSVISYSRDLTELMQLRNKIEEMEDELATYKKELKEPLEFDGLISKSEQMEKIMLLVRKIAKVNSTVLLLGETGVGKSKIVRLIHQLSDRRDQPLNEINCAALPEQLIESELFGYEGGTFTGAFREGKKGLIELSNHGTLFLDEVGELPLAAQGKLLHVLQEKQIRPVGGRQPISLDIRIIAATNKDLKNMVGRGSFRRDLYYRLNVVPIHIPPLRERKEDIAPLTYHFLDYFNHLYGSNVRFSPKVLQAFLSFEWKGNIRELENMVERLVVTGDEVVTLNDLPPDMFEQEISEAGMTLPEVIEEVERKMIVQAYNKDKSTYKVAKSLGISQSSAARKVRKYIGEIKES</sequence>
<accession>A0ABR5AXL6</accession>
<dbReference type="InterPro" id="IPR002078">
    <property type="entry name" value="Sigma_54_int"/>
</dbReference>
<dbReference type="SUPFAM" id="SSF55785">
    <property type="entry name" value="PYP-like sensor domain (PAS domain)"/>
    <property type="match status" value="1"/>
</dbReference>
<keyword evidence="3" id="KW-0067">ATP-binding</keyword>
<dbReference type="InterPro" id="IPR035965">
    <property type="entry name" value="PAS-like_dom_sf"/>
</dbReference>
<gene>
    <name evidence="8" type="ORF">SD77_3353</name>
</gene>
<dbReference type="InterPro" id="IPR058031">
    <property type="entry name" value="AAA_lid_NorR"/>
</dbReference>
<organism evidence="8 9">
    <name type="scientific">Bacillus badius</name>
    <dbReference type="NCBI Taxonomy" id="1455"/>
    <lineage>
        <taxon>Bacteria</taxon>
        <taxon>Bacillati</taxon>
        <taxon>Bacillota</taxon>
        <taxon>Bacilli</taxon>
        <taxon>Bacillales</taxon>
        <taxon>Bacillaceae</taxon>
        <taxon>Pseudobacillus</taxon>
    </lineage>
</organism>
<evidence type="ECO:0000259" key="7">
    <source>
        <dbReference type="PROSITE" id="PS50113"/>
    </source>
</evidence>
<comment type="caution">
    <text evidence="8">The sequence shown here is derived from an EMBL/GenBank/DDBJ whole genome shotgun (WGS) entry which is preliminary data.</text>
</comment>
<dbReference type="InterPro" id="IPR027417">
    <property type="entry name" value="P-loop_NTPase"/>
</dbReference>
<dbReference type="PANTHER" id="PTHR32071">
    <property type="entry name" value="TRANSCRIPTIONAL REGULATORY PROTEIN"/>
    <property type="match status" value="1"/>
</dbReference>
<dbReference type="RefSeq" id="WP_041113515.1">
    <property type="nucleotide sequence ID" value="NZ_JARTHD010000018.1"/>
</dbReference>
<dbReference type="CDD" id="cd00009">
    <property type="entry name" value="AAA"/>
    <property type="match status" value="1"/>
</dbReference>
<dbReference type="Proteomes" id="UP000031982">
    <property type="component" value="Unassembled WGS sequence"/>
</dbReference>
<feature type="domain" description="PAC" evidence="7">
    <location>
        <begin position="75"/>
        <end position="127"/>
    </location>
</feature>
<dbReference type="SUPFAM" id="SSF52540">
    <property type="entry name" value="P-loop containing nucleoside triphosphate hydrolases"/>
    <property type="match status" value="1"/>
</dbReference>
<keyword evidence="1" id="KW-0547">Nucleotide-binding</keyword>
<dbReference type="Pfam" id="PF08448">
    <property type="entry name" value="PAS_4"/>
    <property type="match status" value="1"/>
</dbReference>
<dbReference type="Gene3D" id="3.30.450.20">
    <property type="entry name" value="PAS domain"/>
    <property type="match status" value="1"/>
</dbReference>
<dbReference type="InterPro" id="IPR009057">
    <property type="entry name" value="Homeodomain-like_sf"/>
</dbReference>
<proteinExistence type="predicted"/>
<dbReference type="SMART" id="SM00382">
    <property type="entry name" value="AAA"/>
    <property type="match status" value="1"/>
</dbReference>
<dbReference type="PANTHER" id="PTHR32071:SF57">
    <property type="entry name" value="C4-DICARBOXYLATE TRANSPORT TRANSCRIPTIONAL REGULATORY PROTEIN DCTD"/>
    <property type="match status" value="1"/>
</dbReference>
<evidence type="ECO:0000256" key="5">
    <source>
        <dbReference type="SAM" id="Coils"/>
    </source>
</evidence>
<evidence type="ECO:0000313" key="9">
    <source>
        <dbReference type="Proteomes" id="UP000031982"/>
    </source>
</evidence>
<dbReference type="SUPFAM" id="SSF46689">
    <property type="entry name" value="Homeodomain-like"/>
    <property type="match status" value="1"/>
</dbReference>
<evidence type="ECO:0000256" key="1">
    <source>
        <dbReference type="ARBA" id="ARBA00022741"/>
    </source>
</evidence>
<evidence type="ECO:0000256" key="3">
    <source>
        <dbReference type="ARBA" id="ARBA00022840"/>
    </source>
</evidence>
<dbReference type="PROSITE" id="PS50113">
    <property type="entry name" value="PAC"/>
    <property type="match status" value="1"/>
</dbReference>
<dbReference type="Pfam" id="PF25601">
    <property type="entry name" value="AAA_lid_14"/>
    <property type="match status" value="1"/>
</dbReference>
<dbReference type="CDD" id="cd00130">
    <property type="entry name" value="PAS"/>
    <property type="match status" value="1"/>
</dbReference>